<evidence type="ECO:0000313" key="1">
    <source>
        <dbReference type="EMBL" id="HGB30438.1"/>
    </source>
</evidence>
<accession>A0A7C3SMF0</accession>
<comment type="caution">
    <text evidence="1">The sequence shown here is derived from an EMBL/GenBank/DDBJ whole genome shotgun (WGS) entry which is preliminary data.</text>
</comment>
<protein>
    <submittedName>
        <fullName evidence="1">Uncharacterized protein</fullName>
    </submittedName>
</protein>
<dbReference type="EMBL" id="DTGA01000026">
    <property type="protein sequence ID" value="HGB30438.1"/>
    <property type="molecule type" value="Genomic_DNA"/>
</dbReference>
<proteinExistence type="predicted"/>
<gene>
    <name evidence="1" type="ORF">ENV35_01010</name>
</gene>
<dbReference type="AlphaFoldDB" id="A0A7C3SMF0"/>
<sequence>MVDLGRSVKLIKKLEAKGYDGIFKNFPFPKSFLLTVYELLNERKKIIERIKEKKAEAPRELFELRDFIEYKVLFLFGVLIRSLLIFKKSLQYLNYRPYSIILYLISPEFIKDLIRNSEIYLERVEFKT</sequence>
<organism evidence="1">
    <name type="scientific">Dictyoglomus turgidum</name>
    <dbReference type="NCBI Taxonomy" id="513050"/>
    <lineage>
        <taxon>Bacteria</taxon>
        <taxon>Pseudomonadati</taxon>
        <taxon>Dictyoglomota</taxon>
        <taxon>Dictyoglomia</taxon>
        <taxon>Dictyoglomales</taxon>
        <taxon>Dictyoglomaceae</taxon>
        <taxon>Dictyoglomus</taxon>
    </lineage>
</organism>
<name>A0A7C3SMF0_9BACT</name>
<reference evidence="1" key="1">
    <citation type="journal article" date="2020" name="mSystems">
        <title>Genome- and Community-Level Interaction Insights into Carbon Utilization and Element Cycling Functions of Hydrothermarchaeota in Hydrothermal Sediment.</title>
        <authorList>
            <person name="Zhou Z."/>
            <person name="Liu Y."/>
            <person name="Xu W."/>
            <person name="Pan J."/>
            <person name="Luo Z.H."/>
            <person name="Li M."/>
        </authorList>
    </citation>
    <scope>NUCLEOTIDE SEQUENCE [LARGE SCALE GENOMIC DNA]</scope>
    <source>
        <strain evidence="1">SpSt-751</strain>
    </source>
</reference>